<sequence length="140" mass="15653">MTLVRDAMIQVPALSATDPIFLALRAMREQKVPFVPVVRSDGSLYGLVTEGDLIRLIYRATREQSDTVPRWIRGAGRDLLQFQSLREVVTRQLDTVAPDLSLEEAAELMFSHNRKVLPVVVDGKPVGYLTRTAIIDHLIG</sequence>
<dbReference type="EMBL" id="JAGGLG010000019">
    <property type="protein sequence ID" value="MBP2018880.1"/>
    <property type="molecule type" value="Genomic_DNA"/>
</dbReference>
<organism evidence="4 5">
    <name type="scientific">Symbiobacterium terraclitae</name>
    <dbReference type="NCBI Taxonomy" id="557451"/>
    <lineage>
        <taxon>Bacteria</taxon>
        <taxon>Bacillati</taxon>
        <taxon>Bacillota</taxon>
        <taxon>Clostridia</taxon>
        <taxon>Eubacteriales</taxon>
        <taxon>Symbiobacteriaceae</taxon>
        <taxon>Symbiobacterium</taxon>
    </lineage>
</organism>
<keyword evidence="5" id="KW-1185">Reference proteome</keyword>
<evidence type="ECO:0000313" key="4">
    <source>
        <dbReference type="EMBL" id="MBP2018880.1"/>
    </source>
</evidence>
<gene>
    <name evidence="4" type="ORF">J2Z79_002295</name>
</gene>
<comment type="caution">
    <text evidence="4">The sequence shown here is derived from an EMBL/GenBank/DDBJ whole genome shotgun (WGS) entry which is preliminary data.</text>
</comment>
<dbReference type="Pfam" id="PF00571">
    <property type="entry name" value="CBS"/>
    <property type="match status" value="2"/>
</dbReference>
<evidence type="ECO:0000256" key="2">
    <source>
        <dbReference type="PROSITE-ProRule" id="PRU00703"/>
    </source>
</evidence>
<name>A0ABS4JTM5_9FIRM</name>
<dbReference type="InterPro" id="IPR051257">
    <property type="entry name" value="Diverse_CBS-Domain"/>
</dbReference>
<dbReference type="Gene3D" id="3.10.580.10">
    <property type="entry name" value="CBS-domain"/>
    <property type="match status" value="1"/>
</dbReference>
<evidence type="ECO:0000313" key="5">
    <source>
        <dbReference type="Proteomes" id="UP001519289"/>
    </source>
</evidence>
<evidence type="ECO:0000259" key="3">
    <source>
        <dbReference type="PROSITE" id="PS51371"/>
    </source>
</evidence>
<dbReference type="InterPro" id="IPR000644">
    <property type="entry name" value="CBS_dom"/>
</dbReference>
<dbReference type="PANTHER" id="PTHR43080">
    <property type="entry name" value="CBS DOMAIN-CONTAINING PROTEIN CBSX3, MITOCHONDRIAL"/>
    <property type="match status" value="1"/>
</dbReference>
<dbReference type="SMART" id="SM00116">
    <property type="entry name" value="CBS"/>
    <property type="match status" value="2"/>
</dbReference>
<keyword evidence="1 2" id="KW-0129">CBS domain</keyword>
<proteinExistence type="predicted"/>
<protein>
    <submittedName>
        <fullName evidence="4">CBS domain-containing protein</fullName>
    </submittedName>
</protein>
<dbReference type="RefSeq" id="WP_209467005.1">
    <property type="nucleotide sequence ID" value="NZ_JAGGLG010000019.1"/>
</dbReference>
<dbReference type="PANTHER" id="PTHR43080:SF2">
    <property type="entry name" value="CBS DOMAIN-CONTAINING PROTEIN"/>
    <property type="match status" value="1"/>
</dbReference>
<dbReference type="SUPFAM" id="SSF54631">
    <property type="entry name" value="CBS-domain pair"/>
    <property type="match status" value="1"/>
</dbReference>
<dbReference type="InterPro" id="IPR046342">
    <property type="entry name" value="CBS_dom_sf"/>
</dbReference>
<dbReference type="Proteomes" id="UP001519289">
    <property type="component" value="Unassembled WGS sequence"/>
</dbReference>
<evidence type="ECO:0000256" key="1">
    <source>
        <dbReference type="ARBA" id="ARBA00023122"/>
    </source>
</evidence>
<feature type="domain" description="CBS" evidence="3">
    <location>
        <begin position="89"/>
        <end position="140"/>
    </location>
</feature>
<dbReference type="PROSITE" id="PS51371">
    <property type="entry name" value="CBS"/>
    <property type="match status" value="2"/>
</dbReference>
<feature type="domain" description="CBS" evidence="3">
    <location>
        <begin position="1"/>
        <end position="67"/>
    </location>
</feature>
<reference evidence="4 5" key="1">
    <citation type="submission" date="2021-03" db="EMBL/GenBank/DDBJ databases">
        <title>Genomic Encyclopedia of Type Strains, Phase IV (KMG-IV): sequencing the most valuable type-strain genomes for metagenomic binning, comparative biology and taxonomic classification.</title>
        <authorList>
            <person name="Goeker M."/>
        </authorList>
    </citation>
    <scope>NUCLEOTIDE SEQUENCE [LARGE SCALE GENOMIC DNA]</scope>
    <source>
        <strain evidence="4 5">DSM 27138</strain>
    </source>
</reference>
<accession>A0ABS4JTM5</accession>